<evidence type="ECO:0008006" key="2">
    <source>
        <dbReference type="Google" id="ProtNLM"/>
    </source>
</evidence>
<dbReference type="SUPFAM" id="SSF48371">
    <property type="entry name" value="ARM repeat"/>
    <property type="match status" value="1"/>
</dbReference>
<organism evidence="1">
    <name type="scientific">marine sediment metagenome</name>
    <dbReference type="NCBI Taxonomy" id="412755"/>
    <lineage>
        <taxon>unclassified sequences</taxon>
        <taxon>metagenomes</taxon>
        <taxon>ecological metagenomes</taxon>
    </lineage>
</organism>
<feature type="non-terminal residue" evidence="1">
    <location>
        <position position="199"/>
    </location>
</feature>
<dbReference type="EMBL" id="LAZR01011235">
    <property type="protein sequence ID" value="KKM62744.1"/>
    <property type="molecule type" value="Genomic_DNA"/>
</dbReference>
<accession>A0A0F9IZB1</accession>
<dbReference type="InterPro" id="IPR016024">
    <property type="entry name" value="ARM-type_fold"/>
</dbReference>
<reference evidence="1" key="1">
    <citation type="journal article" date="2015" name="Nature">
        <title>Complex archaea that bridge the gap between prokaryotes and eukaryotes.</title>
        <authorList>
            <person name="Spang A."/>
            <person name="Saw J.H."/>
            <person name="Jorgensen S.L."/>
            <person name="Zaremba-Niedzwiedzka K."/>
            <person name="Martijn J."/>
            <person name="Lind A.E."/>
            <person name="van Eijk R."/>
            <person name="Schleper C."/>
            <person name="Guy L."/>
            <person name="Ettema T.J."/>
        </authorList>
    </citation>
    <scope>NUCLEOTIDE SEQUENCE</scope>
</reference>
<evidence type="ECO:0000313" key="1">
    <source>
        <dbReference type="EMBL" id="KKM62744.1"/>
    </source>
</evidence>
<sequence>MFNLKEFEENSVLVPIVEKLNRFLNKNKTQKVTKLLEELVSFFDQSELIVEIIYILSIIAEHDIDLITPEIFQKVKTFINSDNDKLRINSIIIIGFTLITKHDLIQANFNDFAEHITDDSKDIRDNIHYFLLELIRKNPTMVNLIKDLLLDGLSIEKNKENILSLLILFEYCKKLNFDQLYRFREISKSLFLSYFDDKK</sequence>
<gene>
    <name evidence="1" type="ORF">LCGC14_1518520</name>
</gene>
<proteinExistence type="predicted"/>
<protein>
    <recommendedName>
        <fullName evidence="2">Condensin complex subunit 1 C-terminal domain-containing protein</fullName>
    </recommendedName>
</protein>
<comment type="caution">
    <text evidence="1">The sequence shown here is derived from an EMBL/GenBank/DDBJ whole genome shotgun (WGS) entry which is preliminary data.</text>
</comment>
<dbReference type="AlphaFoldDB" id="A0A0F9IZB1"/>
<name>A0A0F9IZB1_9ZZZZ</name>